<evidence type="ECO:0000259" key="2">
    <source>
        <dbReference type="Pfam" id="PF01458"/>
    </source>
</evidence>
<organism evidence="4 5">
    <name type="scientific">Oceanibaculum pacificum</name>
    <dbReference type="NCBI Taxonomy" id="580166"/>
    <lineage>
        <taxon>Bacteria</taxon>
        <taxon>Pseudomonadati</taxon>
        <taxon>Pseudomonadota</taxon>
        <taxon>Alphaproteobacteria</taxon>
        <taxon>Rhodospirillales</taxon>
        <taxon>Oceanibaculaceae</taxon>
        <taxon>Oceanibaculum</taxon>
    </lineage>
</organism>
<accession>A0A154VNJ6</accession>
<evidence type="ECO:0000313" key="5">
    <source>
        <dbReference type="Proteomes" id="UP000076400"/>
    </source>
</evidence>
<dbReference type="InterPro" id="IPR000825">
    <property type="entry name" value="SUF_FeS_clus_asmbl_SufBD_core"/>
</dbReference>
<keyword evidence="5" id="KW-1185">Reference proteome</keyword>
<dbReference type="SUPFAM" id="SSF101960">
    <property type="entry name" value="Stabilizer of iron transporter SufD"/>
    <property type="match status" value="1"/>
</dbReference>
<evidence type="ECO:0000256" key="1">
    <source>
        <dbReference type="ARBA" id="ARBA00043967"/>
    </source>
</evidence>
<dbReference type="InterPro" id="IPR045595">
    <property type="entry name" value="SufBD_N"/>
</dbReference>
<sequence>MERSYPAVLADRYAELAPTLAHHSVGWLNRLREESAARYRSAGLPTPRVEAWRFTNLKDLVATDFALAQALPPVALDSLPRSSLLAVNGHVLAFVNGKLRADLSTLDDLPAGVTLLPLSEALRREEGILSAHLGRVVETVENPFIDLNTALMEDGIVLSLAEGAVLDKPLHIVSIGVSTQGGDKPVAFFPRLLAVLGKNARATIFESHAGIGDGAYLSAMLSEIRLEEGAHLEHYQLQNEGRAAFHIANAYAQLAAGAVYDHFALQIGSRLSRNEVHAALLGEGARCHMNGAYLGLDKQHLDSTTFIDHAVPGCSSREVYKGVLDGQAHGVFQGKILVRRDAQQTDGHQLNRALLLSRGAEVNAKPELEIYADDVKCSHGATVGELDETQLFYLQARGIDRDSARALLIEAYVQEALDEIGNAEARLPFQRLVGGWLKSRKD</sequence>
<comment type="similarity">
    <text evidence="1">Belongs to the iron-sulfur cluster assembly SufBD family.</text>
</comment>
<feature type="domain" description="SUF system FeS cluster assembly SufBD N-terminal" evidence="3">
    <location>
        <begin position="10"/>
        <end position="172"/>
    </location>
</feature>
<dbReference type="PANTHER" id="PTHR43575">
    <property type="entry name" value="PROTEIN ABCI7, CHLOROPLASTIC"/>
    <property type="match status" value="1"/>
</dbReference>
<dbReference type="InterPro" id="IPR055346">
    <property type="entry name" value="Fe-S_cluster_assembly_SufBD"/>
</dbReference>
<dbReference type="STRING" id="580166.AUP43_13415"/>
<dbReference type="Pfam" id="PF19295">
    <property type="entry name" value="SufBD_N"/>
    <property type="match status" value="1"/>
</dbReference>
<dbReference type="NCBIfam" id="TIGR01981">
    <property type="entry name" value="sufD"/>
    <property type="match status" value="1"/>
</dbReference>
<dbReference type="InterPro" id="IPR037284">
    <property type="entry name" value="SUF_FeS_clus_asmbl_SufBD_sf"/>
</dbReference>
<reference evidence="4 5" key="1">
    <citation type="submission" date="2015-12" db="EMBL/GenBank/DDBJ databases">
        <title>Genome sequence of Oceanibaculum pacificum MCCC 1A02656.</title>
        <authorList>
            <person name="Lu L."/>
            <person name="Lai Q."/>
            <person name="Shao Z."/>
            <person name="Qian P."/>
        </authorList>
    </citation>
    <scope>NUCLEOTIDE SEQUENCE [LARGE SCALE GENOMIC DNA]</scope>
    <source>
        <strain evidence="4 5">MCCC 1A02656</strain>
    </source>
</reference>
<dbReference type="GO" id="GO:0016226">
    <property type="term" value="P:iron-sulfur cluster assembly"/>
    <property type="evidence" value="ECO:0007669"/>
    <property type="project" value="InterPro"/>
</dbReference>
<dbReference type="PANTHER" id="PTHR43575:SF1">
    <property type="entry name" value="PROTEIN ABCI7, CHLOROPLASTIC"/>
    <property type="match status" value="1"/>
</dbReference>
<proteinExistence type="inferred from homology"/>
<evidence type="ECO:0000313" key="4">
    <source>
        <dbReference type="EMBL" id="KZD02831.1"/>
    </source>
</evidence>
<dbReference type="AlphaFoldDB" id="A0A154VNJ6"/>
<dbReference type="InterPro" id="IPR011542">
    <property type="entry name" value="SUF_FeS_clus_asmbl_SufD"/>
</dbReference>
<dbReference type="Pfam" id="PF01458">
    <property type="entry name" value="SUFBD_core"/>
    <property type="match status" value="1"/>
</dbReference>
<dbReference type="Proteomes" id="UP000076400">
    <property type="component" value="Unassembled WGS sequence"/>
</dbReference>
<dbReference type="RefSeq" id="WP_067559431.1">
    <property type="nucleotide sequence ID" value="NZ_LPXN01000151.1"/>
</dbReference>
<dbReference type="EMBL" id="LPXN01000151">
    <property type="protein sequence ID" value="KZD02831.1"/>
    <property type="molecule type" value="Genomic_DNA"/>
</dbReference>
<name>A0A154VNJ6_9PROT</name>
<evidence type="ECO:0008006" key="6">
    <source>
        <dbReference type="Google" id="ProtNLM"/>
    </source>
</evidence>
<comment type="caution">
    <text evidence="4">The sequence shown here is derived from an EMBL/GenBank/DDBJ whole genome shotgun (WGS) entry which is preliminary data.</text>
</comment>
<gene>
    <name evidence="4" type="ORF">AUP43_13415</name>
</gene>
<dbReference type="OrthoDB" id="9768262at2"/>
<feature type="domain" description="SUF system FeS cluster assembly SufBD core" evidence="2">
    <location>
        <begin position="184"/>
        <end position="411"/>
    </location>
</feature>
<evidence type="ECO:0000259" key="3">
    <source>
        <dbReference type="Pfam" id="PF19295"/>
    </source>
</evidence>
<protein>
    <recommendedName>
        <fullName evidence="6">Fe-S cluster assembly protein SufD</fullName>
    </recommendedName>
</protein>